<dbReference type="EMBL" id="JAIWYP010000002">
    <property type="protein sequence ID" value="KAH3866945.1"/>
    <property type="molecule type" value="Genomic_DNA"/>
</dbReference>
<protein>
    <submittedName>
        <fullName evidence="1">Uncharacterized protein</fullName>
    </submittedName>
</protein>
<comment type="caution">
    <text evidence="1">The sequence shown here is derived from an EMBL/GenBank/DDBJ whole genome shotgun (WGS) entry which is preliminary data.</text>
</comment>
<reference evidence="1" key="2">
    <citation type="submission" date="2020-11" db="EMBL/GenBank/DDBJ databases">
        <authorList>
            <person name="McCartney M.A."/>
            <person name="Auch B."/>
            <person name="Kono T."/>
            <person name="Mallez S."/>
            <person name="Becker A."/>
            <person name="Gohl D.M."/>
            <person name="Silverstein K.A.T."/>
            <person name="Koren S."/>
            <person name="Bechman K.B."/>
            <person name="Herman A."/>
            <person name="Abrahante J.E."/>
            <person name="Garbe J."/>
        </authorList>
    </citation>
    <scope>NUCLEOTIDE SEQUENCE</scope>
    <source>
        <strain evidence="1">Duluth1</strain>
        <tissue evidence="1">Whole animal</tissue>
    </source>
</reference>
<organism evidence="1 2">
    <name type="scientific">Dreissena polymorpha</name>
    <name type="common">Zebra mussel</name>
    <name type="synonym">Mytilus polymorpha</name>
    <dbReference type="NCBI Taxonomy" id="45954"/>
    <lineage>
        <taxon>Eukaryota</taxon>
        <taxon>Metazoa</taxon>
        <taxon>Spiralia</taxon>
        <taxon>Lophotrochozoa</taxon>
        <taxon>Mollusca</taxon>
        <taxon>Bivalvia</taxon>
        <taxon>Autobranchia</taxon>
        <taxon>Heteroconchia</taxon>
        <taxon>Euheterodonta</taxon>
        <taxon>Imparidentia</taxon>
        <taxon>Neoheterodontei</taxon>
        <taxon>Myida</taxon>
        <taxon>Dreissenoidea</taxon>
        <taxon>Dreissenidae</taxon>
        <taxon>Dreissena</taxon>
    </lineage>
</organism>
<dbReference type="Proteomes" id="UP000828390">
    <property type="component" value="Unassembled WGS sequence"/>
</dbReference>
<gene>
    <name evidence="1" type="ORF">DPMN_030069</name>
</gene>
<accession>A0A9D4LXI5</accession>
<name>A0A9D4LXI5_DREPO</name>
<proteinExistence type="predicted"/>
<evidence type="ECO:0000313" key="2">
    <source>
        <dbReference type="Proteomes" id="UP000828390"/>
    </source>
</evidence>
<dbReference type="AlphaFoldDB" id="A0A9D4LXI5"/>
<keyword evidence="2" id="KW-1185">Reference proteome</keyword>
<evidence type="ECO:0000313" key="1">
    <source>
        <dbReference type="EMBL" id="KAH3866945.1"/>
    </source>
</evidence>
<sequence length="82" mass="9182">MPYWVTFDHKPCLSNGAYEVTVYVSIWYGMVCDMDSPTYCRMNGIGLSLHTSDTFKFSELSGCNAEKLSVSLASRLGKETIQ</sequence>
<reference evidence="1" key="1">
    <citation type="journal article" date="2019" name="bioRxiv">
        <title>The Genome of the Zebra Mussel, Dreissena polymorpha: A Resource for Invasive Species Research.</title>
        <authorList>
            <person name="McCartney M.A."/>
            <person name="Auch B."/>
            <person name="Kono T."/>
            <person name="Mallez S."/>
            <person name="Zhang Y."/>
            <person name="Obille A."/>
            <person name="Becker A."/>
            <person name="Abrahante J.E."/>
            <person name="Garbe J."/>
            <person name="Badalamenti J.P."/>
            <person name="Herman A."/>
            <person name="Mangelson H."/>
            <person name="Liachko I."/>
            <person name="Sullivan S."/>
            <person name="Sone E.D."/>
            <person name="Koren S."/>
            <person name="Silverstein K.A.T."/>
            <person name="Beckman K.B."/>
            <person name="Gohl D.M."/>
        </authorList>
    </citation>
    <scope>NUCLEOTIDE SEQUENCE</scope>
    <source>
        <strain evidence="1">Duluth1</strain>
        <tissue evidence="1">Whole animal</tissue>
    </source>
</reference>